<reference evidence="2" key="2">
    <citation type="submission" date="2015-07" db="EMBL/GenBank/DDBJ databases">
        <title>Plasmids, circular viruses and viroids from rat gut.</title>
        <authorList>
            <person name="Jorgensen T.J."/>
            <person name="Hansen M.A."/>
            <person name="Xu Z."/>
            <person name="Tabak M.A."/>
            <person name="Sorensen S.J."/>
            <person name="Hansen L.H."/>
        </authorList>
    </citation>
    <scope>NUCLEOTIDE SEQUENCE</scope>
    <source>
        <strain evidence="2">RGRH0151</strain>
    </source>
</reference>
<protein>
    <submittedName>
        <fullName evidence="2">Uncharacterized protein</fullName>
    </submittedName>
</protein>
<feature type="compositionally biased region" description="Polar residues" evidence="1">
    <location>
        <begin position="18"/>
        <end position="31"/>
    </location>
</feature>
<proteinExistence type="predicted"/>
<feature type="region of interest" description="Disordered" evidence="1">
    <location>
        <begin position="18"/>
        <end position="41"/>
    </location>
</feature>
<organism evidence="2">
    <name type="scientific">uncultured prokaryote</name>
    <dbReference type="NCBI Taxonomy" id="198431"/>
    <lineage>
        <taxon>unclassified sequences</taxon>
        <taxon>environmental samples</taxon>
    </lineage>
</organism>
<dbReference type="AlphaFoldDB" id="A0A0H5PWX0"/>
<dbReference type="EMBL" id="LN852840">
    <property type="protein sequence ID" value="CRY94078.1"/>
    <property type="molecule type" value="Genomic_DNA"/>
</dbReference>
<evidence type="ECO:0000313" key="2">
    <source>
        <dbReference type="EMBL" id="CRY94078.1"/>
    </source>
</evidence>
<sequence>MAHLQVVVLGASPDGETWSNSYRYSQRSRPSMQPVPGGNNITDAETLQSIADGVGELNSGTVYPTTLRGGLSSTLNIYGVRVNAIGDDGTLVGAAEHVKAVPAAGQGTATRPLQVALCATLNSGAAFGRHYRGRVFFPALAGPALSSSTLRVSPTDRQTWATALAGLLADIGGVINAESVFVPPYVPVVYSRSTGQVLGIQNISVGDVLDTQRRRRDALRENRTLLLIP</sequence>
<accession>A0A0H5PWX0</accession>
<evidence type="ECO:0000256" key="1">
    <source>
        <dbReference type="SAM" id="MobiDB-lite"/>
    </source>
</evidence>
<name>A0A0H5PWX0_9ZZZZ</name>
<reference evidence="2" key="1">
    <citation type="submission" date="2015-06" db="EMBL/GenBank/DDBJ databases">
        <authorList>
            <person name="Joergensen T."/>
        </authorList>
    </citation>
    <scope>NUCLEOTIDE SEQUENCE</scope>
    <source>
        <strain evidence="2">RGRH0151</strain>
    </source>
</reference>